<dbReference type="Proteomes" id="UP001500274">
    <property type="component" value="Unassembled WGS sequence"/>
</dbReference>
<keyword evidence="3" id="KW-1185">Reference proteome</keyword>
<evidence type="ECO:0000313" key="3">
    <source>
        <dbReference type="Proteomes" id="UP001500274"/>
    </source>
</evidence>
<reference evidence="2 3" key="1">
    <citation type="journal article" date="2019" name="Int. J. Syst. Evol. Microbiol.">
        <title>The Global Catalogue of Microorganisms (GCM) 10K type strain sequencing project: providing services to taxonomists for standard genome sequencing and annotation.</title>
        <authorList>
            <consortium name="The Broad Institute Genomics Platform"/>
            <consortium name="The Broad Institute Genome Sequencing Center for Infectious Disease"/>
            <person name="Wu L."/>
            <person name="Ma J."/>
        </authorList>
    </citation>
    <scope>NUCLEOTIDE SEQUENCE [LARGE SCALE GENOMIC DNA]</scope>
    <source>
        <strain evidence="2 3">JCM 16365</strain>
    </source>
</reference>
<feature type="transmembrane region" description="Helical" evidence="1">
    <location>
        <begin position="81"/>
        <end position="103"/>
    </location>
</feature>
<gene>
    <name evidence="2" type="ORF">GCM10009862_22340</name>
</gene>
<organism evidence="2 3">
    <name type="scientific">Microbacterium binotii</name>
    <dbReference type="NCBI Taxonomy" id="462710"/>
    <lineage>
        <taxon>Bacteria</taxon>
        <taxon>Bacillati</taxon>
        <taxon>Actinomycetota</taxon>
        <taxon>Actinomycetes</taxon>
        <taxon>Micrococcales</taxon>
        <taxon>Microbacteriaceae</taxon>
        <taxon>Microbacterium</taxon>
    </lineage>
</organism>
<proteinExistence type="predicted"/>
<sequence length="115" mass="12675">MALMIDLASDCEAELLDGWLALYSGRPWRLSTPRGFTRLISLVDLVGRKMRDRTELYRDDHADAGTAIALPGRRLRARPSWGAVASTIVPAAFIALGLVSMVFDRPFVELTLVAC</sequence>
<keyword evidence="1" id="KW-0472">Membrane</keyword>
<protein>
    <submittedName>
        <fullName evidence="2">Uncharacterized protein</fullName>
    </submittedName>
</protein>
<keyword evidence="1" id="KW-1133">Transmembrane helix</keyword>
<accession>A0ABN3PGY7</accession>
<name>A0ABN3PGY7_9MICO</name>
<dbReference type="EMBL" id="BAAARI010000014">
    <property type="protein sequence ID" value="GAA2582727.1"/>
    <property type="molecule type" value="Genomic_DNA"/>
</dbReference>
<keyword evidence="1" id="KW-0812">Transmembrane</keyword>
<evidence type="ECO:0000313" key="2">
    <source>
        <dbReference type="EMBL" id="GAA2582727.1"/>
    </source>
</evidence>
<comment type="caution">
    <text evidence="2">The sequence shown here is derived from an EMBL/GenBank/DDBJ whole genome shotgun (WGS) entry which is preliminary data.</text>
</comment>
<evidence type="ECO:0000256" key="1">
    <source>
        <dbReference type="SAM" id="Phobius"/>
    </source>
</evidence>